<reference evidence="5" key="1">
    <citation type="submission" date="2015-02" db="EMBL/GenBank/DDBJ databases">
        <title>Genome sequencing for Strongylocentrotus purpuratus.</title>
        <authorList>
            <person name="Murali S."/>
            <person name="Liu Y."/>
            <person name="Vee V."/>
            <person name="English A."/>
            <person name="Wang M."/>
            <person name="Skinner E."/>
            <person name="Han Y."/>
            <person name="Muzny D.M."/>
            <person name="Worley K.C."/>
            <person name="Gibbs R.A."/>
        </authorList>
    </citation>
    <scope>NUCLEOTIDE SEQUENCE</scope>
</reference>
<evidence type="ECO:0008006" key="6">
    <source>
        <dbReference type="Google" id="ProtNLM"/>
    </source>
</evidence>
<keyword evidence="3" id="KW-0677">Repeat</keyword>
<dbReference type="GO" id="GO:0038023">
    <property type="term" value="F:signaling receptor activity"/>
    <property type="evidence" value="ECO:0000318"/>
    <property type="project" value="GO_Central"/>
</dbReference>
<dbReference type="AlphaFoldDB" id="A0A7M7NUU0"/>
<keyword evidence="2" id="KW-0732">Signal</keyword>
<protein>
    <recommendedName>
        <fullName evidence="6">Variable lymphocyte receptor</fullName>
    </recommendedName>
</protein>
<reference evidence="4" key="2">
    <citation type="submission" date="2021-01" db="UniProtKB">
        <authorList>
            <consortium name="EnsemblMetazoa"/>
        </authorList>
    </citation>
    <scope>IDENTIFICATION</scope>
</reference>
<keyword evidence="1" id="KW-0433">Leucine-rich repeat</keyword>
<organism evidence="4 5">
    <name type="scientific">Strongylocentrotus purpuratus</name>
    <name type="common">Purple sea urchin</name>
    <dbReference type="NCBI Taxonomy" id="7668"/>
    <lineage>
        <taxon>Eukaryota</taxon>
        <taxon>Metazoa</taxon>
        <taxon>Echinodermata</taxon>
        <taxon>Eleutherozoa</taxon>
        <taxon>Echinozoa</taxon>
        <taxon>Echinoidea</taxon>
        <taxon>Euechinoidea</taxon>
        <taxon>Echinacea</taxon>
        <taxon>Camarodonta</taxon>
        <taxon>Echinidea</taxon>
        <taxon>Strongylocentrotidae</taxon>
        <taxon>Strongylocentrotus</taxon>
    </lineage>
</organism>
<dbReference type="Proteomes" id="UP000007110">
    <property type="component" value="Unassembled WGS sequence"/>
</dbReference>
<dbReference type="SUPFAM" id="SSF52058">
    <property type="entry name" value="L domain-like"/>
    <property type="match status" value="1"/>
</dbReference>
<dbReference type="OrthoDB" id="27267at2759"/>
<dbReference type="InterPro" id="IPR001611">
    <property type="entry name" value="Leu-rich_rpt"/>
</dbReference>
<evidence type="ECO:0000256" key="3">
    <source>
        <dbReference type="ARBA" id="ARBA00022737"/>
    </source>
</evidence>
<evidence type="ECO:0000256" key="2">
    <source>
        <dbReference type="ARBA" id="ARBA00022729"/>
    </source>
</evidence>
<dbReference type="RefSeq" id="XP_030841865.1">
    <property type="nucleotide sequence ID" value="XM_030986005.1"/>
</dbReference>
<dbReference type="KEGG" id="spu:105443843"/>
<dbReference type="SMART" id="SM00369">
    <property type="entry name" value="LRR_TYP"/>
    <property type="match status" value="4"/>
</dbReference>
<keyword evidence="5" id="KW-1185">Reference proteome</keyword>
<accession>A0A7M7NUU0</accession>
<dbReference type="PANTHER" id="PTHR24373:SF387">
    <property type="entry name" value="LEUCINE-RICH REPEATS AND IMMUNOGLOBULIN-LIKE DOMAINS PROTEIN SMA-10"/>
    <property type="match status" value="1"/>
</dbReference>
<dbReference type="OMA" id="PRIACDS"/>
<name>A0A7M7NUU0_STRPU</name>
<proteinExistence type="predicted"/>
<dbReference type="InterPro" id="IPR050328">
    <property type="entry name" value="Dev_Immune_Receptor"/>
</dbReference>
<dbReference type="InterPro" id="IPR032675">
    <property type="entry name" value="LRR_dom_sf"/>
</dbReference>
<dbReference type="InterPro" id="IPR003591">
    <property type="entry name" value="Leu-rich_rpt_typical-subtyp"/>
</dbReference>
<dbReference type="Gene3D" id="3.80.10.10">
    <property type="entry name" value="Ribonuclease Inhibitor"/>
    <property type="match status" value="1"/>
</dbReference>
<dbReference type="GeneID" id="105443843"/>
<dbReference type="Pfam" id="PF13855">
    <property type="entry name" value="LRR_8"/>
    <property type="match status" value="1"/>
</dbReference>
<dbReference type="PANTHER" id="PTHR24373">
    <property type="entry name" value="SLIT RELATED LEUCINE-RICH REPEAT NEURONAL PROTEIN"/>
    <property type="match status" value="1"/>
</dbReference>
<dbReference type="InParanoid" id="A0A7M7NUU0"/>
<sequence>MTALPLNIYLYTEILRCPANCSCGESQQYVGIGPPLTAPRCGDPDWLPFWVKCTDGWNEDYANATAPKAIIINLDGAPVRHLMKGAFSGLNNAHTLDLSSTQLSHLPAGVFIGLCRLWELALDHNSLTVLENGTFEGLRNLGGLNLAFNQITRLYEGCFRGLQSLFIMSFQGNPITTIEPGALNGLPTLRDV</sequence>
<evidence type="ECO:0000256" key="1">
    <source>
        <dbReference type="ARBA" id="ARBA00022614"/>
    </source>
</evidence>
<evidence type="ECO:0000313" key="5">
    <source>
        <dbReference type="Proteomes" id="UP000007110"/>
    </source>
</evidence>
<dbReference type="GO" id="GO:0005886">
    <property type="term" value="C:plasma membrane"/>
    <property type="evidence" value="ECO:0000318"/>
    <property type="project" value="GO_Central"/>
</dbReference>
<dbReference type="EnsemblMetazoa" id="XM_030986005">
    <property type="protein sequence ID" value="XP_030841865"/>
    <property type="gene ID" value="LOC105443843"/>
</dbReference>
<evidence type="ECO:0000313" key="4">
    <source>
        <dbReference type="EnsemblMetazoa" id="XP_030841865"/>
    </source>
</evidence>